<dbReference type="Proteomes" id="UP001597338">
    <property type="component" value="Unassembled WGS sequence"/>
</dbReference>
<dbReference type="InterPro" id="IPR036291">
    <property type="entry name" value="NAD(P)-bd_dom_sf"/>
</dbReference>
<protein>
    <submittedName>
        <fullName evidence="2">SDR family NAD(P)-dependent oxidoreductase</fullName>
    </submittedName>
</protein>
<dbReference type="EMBL" id="JBHUHF010000001">
    <property type="protein sequence ID" value="MFD2029081.1"/>
    <property type="molecule type" value="Genomic_DNA"/>
</dbReference>
<dbReference type="CDD" id="cd05374">
    <property type="entry name" value="17beta-HSD-like_SDR_c"/>
    <property type="match status" value="1"/>
</dbReference>
<gene>
    <name evidence="2" type="ORF">ACFSL2_26605</name>
</gene>
<dbReference type="SUPFAM" id="SSF51735">
    <property type="entry name" value="NAD(P)-binding Rossmann-fold domains"/>
    <property type="match status" value="1"/>
</dbReference>
<reference evidence="3" key="1">
    <citation type="journal article" date="2019" name="Int. J. Syst. Evol. Microbiol.">
        <title>The Global Catalogue of Microorganisms (GCM) 10K type strain sequencing project: providing services to taxonomists for standard genome sequencing and annotation.</title>
        <authorList>
            <consortium name="The Broad Institute Genomics Platform"/>
            <consortium name="The Broad Institute Genome Sequencing Center for Infectious Disease"/>
            <person name="Wu L."/>
            <person name="Ma J."/>
        </authorList>
    </citation>
    <scope>NUCLEOTIDE SEQUENCE [LARGE SCALE GENOMIC DNA]</scope>
    <source>
        <strain evidence="3">CCM 7043</strain>
    </source>
</reference>
<dbReference type="RefSeq" id="WP_377200897.1">
    <property type="nucleotide sequence ID" value="NZ_JBHUHF010000001.1"/>
</dbReference>
<dbReference type="PRINTS" id="PR00080">
    <property type="entry name" value="SDRFAMILY"/>
</dbReference>
<organism evidence="2 3">
    <name type="scientific">Promicromonospora aerolata</name>
    <dbReference type="NCBI Taxonomy" id="195749"/>
    <lineage>
        <taxon>Bacteria</taxon>
        <taxon>Bacillati</taxon>
        <taxon>Actinomycetota</taxon>
        <taxon>Actinomycetes</taxon>
        <taxon>Micrococcales</taxon>
        <taxon>Promicromonosporaceae</taxon>
        <taxon>Promicromonospora</taxon>
    </lineage>
</organism>
<dbReference type="PANTHER" id="PTHR43313:SF1">
    <property type="entry name" value="3BETA-HYDROXYSTEROID DEHYDROGENASE DHS-16"/>
    <property type="match status" value="1"/>
</dbReference>
<evidence type="ECO:0000313" key="2">
    <source>
        <dbReference type="EMBL" id="MFD2029081.1"/>
    </source>
</evidence>
<dbReference type="PANTHER" id="PTHR43313">
    <property type="entry name" value="SHORT-CHAIN DEHYDROGENASE/REDUCTASE FAMILY 9C"/>
    <property type="match status" value="1"/>
</dbReference>
<sequence length="355" mass="37396">MRVGSARRKGVLGLVSARSISSAVVAICSNGVWTEVSGTGRRTGLRRASGLEKISDRLFNSDVERRPAGRAVVVTGASSGIGRTTVLRLAAAGYRVFAGVRRDQDAHRLVADVRGDVVPVRLDVTDADQVAAVAARMATEQDGAGVHGLVNNAGATLLGPWERVSLEEFRQLLEVNVVGQMAMIQALLPHLRRAGGRVVNIGSMAGRVAGPVFGPYAATKFALEGASDALRREVRGQGVHVVLVEPGAIATPIWGKASLRLDPTGPDDVYGDLLAGVRHGIVERSAQHGMSPDAVAAVVLRALTVSRPRTRYVVGRDARARVRLAGLLPDRFVDTTLVGVISRVGRAQRSGGTAR</sequence>
<evidence type="ECO:0000256" key="1">
    <source>
        <dbReference type="RuleBase" id="RU000363"/>
    </source>
</evidence>
<proteinExistence type="inferred from homology"/>
<comment type="similarity">
    <text evidence="1">Belongs to the short-chain dehydrogenases/reductases (SDR) family.</text>
</comment>
<comment type="caution">
    <text evidence="2">The sequence shown here is derived from an EMBL/GenBank/DDBJ whole genome shotgun (WGS) entry which is preliminary data.</text>
</comment>
<dbReference type="Pfam" id="PF00106">
    <property type="entry name" value="adh_short"/>
    <property type="match status" value="1"/>
</dbReference>
<dbReference type="Gene3D" id="3.40.50.720">
    <property type="entry name" value="NAD(P)-binding Rossmann-like Domain"/>
    <property type="match status" value="1"/>
</dbReference>
<accession>A0ABW4VGJ5</accession>
<evidence type="ECO:0000313" key="3">
    <source>
        <dbReference type="Proteomes" id="UP001597338"/>
    </source>
</evidence>
<keyword evidence="3" id="KW-1185">Reference proteome</keyword>
<name>A0ABW4VGJ5_9MICO</name>
<dbReference type="InterPro" id="IPR002347">
    <property type="entry name" value="SDR_fam"/>
</dbReference>
<dbReference type="PRINTS" id="PR00081">
    <property type="entry name" value="GDHRDH"/>
</dbReference>